<evidence type="ECO:0000313" key="1">
    <source>
        <dbReference type="EMBL" id="QCL10618.1"/>
    </source>
</evidence>
<accession>A0A7S4ZVE1</accession>
<dbReference type="AlphaFoldDB" id="A0A7S4ZVE1"/>
<protein>
    <submittedName>
        <fullName evidence="1">Uncharacterized protein</fullName>
    </submittedName>
</protein>
<gene>
    <name evidence="1" type="ORF">pC6.5d_725</name>
</gene>
<proteinExistence type="predicted"/>
<organism evidence="1">
    <name type="scientific">Rhizobium rhizogenes</name>
    <name type="common">Agrobacterium rhizogenes</name>
    <dbReference type="NCBI Taxonomy" id="359"/>
    <lineage>
        <taxon>Bacteria</taxon>
        <taxon>Pseudomonadati</taxon>
        <taxon>Pseudomonadota</taxon>
        <taxon>Alphaproteobacteria</taxon>
        <taxon>Hyphomicrobiales</taxon>
        <taxon>Rhizobiaceae</taxon>
        <taxon>Rhizobium/Agrobacterium group</taxon>
        <taxon>Rhizobium</taxon>
    </lineage>
</organism>
<keyword evidence="1" id="KW-0614">Plasmid</keyword>
<reference evidence="1" key="1">
    <citation type="submission" date="2018-12" db="EMBL/GenBank/DDBJ databases">
        <title>Three Rhizobium rhizogenes strains isolated from the same crown gall tumor carry diverse plasmids.</title>
        <authorList>
            <person name="Pulawska J."/>
            <person name="Kuzmanovic N."/>
        </authorList>
    </citation>
    <scope>NUCLEOTIDE SEQUENCE</scope>
    <source>
        <strain evidence="1">C6.5</strain>
        <plasmid evidence="1">pC6.5d</plasmid>
    </source>
</reference>
<sequence>MPIASPPDFLVVRNPNALSMEKFPLLVHENRSQFRSWITMWG</sequence>
<dbReference type="EMBL" id="MK318989">
    <property type="protein sequence ID" value="QCL10618.1"/>
    <property type="molecule type" value="Genomic_DNA"/>
</dbReference>
<geneLocation type="plasmid" evidence="1">
    <name>pC6.5d</name>
</geneLocation>
<name>A0A7S4ZVE1_RHIRH</name>